<feature type="region of interest" description="Disordered" evidence="6">
    <location>
        <begin position="38"/>
        <end position="69"/>
    </location>
</feature>
<dbReference type="PANTHER" id="PTHR13887:SF14">
    <property type="entry name" value="DISULFIDE BOND FORMATION PROTEIN D"/>
    <property type="match status" value="1"/>
</dbReference>
<dbReference type="InterPro" id="IPR012336">
    <property type="entry name" value="Thioredoxin-like_fold"/>
</dbReference>
<keyword evidence="7" id="KW-0812">Transmembrane</keyword>
<keyword evidence="7" id="KW-1133">Transmembrane helix</keyword>
<dbReference type="RefSeq" id="WP_184293570.1">
    <property type="nucleotide sequence ID" value="NZ_JACHJO010000015.1"/>
</dbReference>
<protein>
    <submittedName>
        <fullName evidence="9">Protein-disulfide isomerase</fullName>
    </submittedName>
</protein>
<dbReference type="Pfam" id="PF13462">
    <property type="entry name" value="Thioredoxin_4"/>
    <property type="match status" value="1"/>
</dbReference>
<dbReference type="Proteomes" id="UP000536604">
    <property type="component" value="Unassembled WGS sequence"/>
</dbReference>
<dbReference type="PROSITE" id="PS51257">
    <property type="entry name" value="PROKAR_LIPOPROTEIN"/>
    <property type="match status" value="1"/>
</dbReference>
<comment type="similarity">
    <text evidence="1">Belongs to the thioredoxin family. DsbA subfamily.</text>
</comment>
<comment type="caution">
    <text evidence="9">The sequence shown here is derived from an EMBL/GenBank/DDBJ whole genome shotgun (WGS) entry which is preliminary data.</text>
</comment>
<keyword evidence="5" id="KW-0676">Redox-active center</keyword>
<keyword evidence="10" id="KW-1185">Reference proteome</keyword>
<evidence type="ECO:0000313" key="9">
    <source>
        <dbReference type="EMBL" id="MBB6122131.1"/>
    </source>
</evidence>
<keyword evidence="3" id="KW-0560">Oxidoreductase</keyword>
<evidence type="ECO:0000313" key="10">
    <source>
        <dbReference type="Proteomes" id="UP000536604"/>
    </source>
</evidence>
<accession>A0A841J1B7</accession>
<evidence type="ECO:0000256" key="7">
    <source>
        <dbReference type="SAM" id="Phobius"/>
    </source>
</evidence>
<evidence type="ECO:0000256" key="6">
    <source>
        <dbReference type="SAM" id="MobiDB-lite"/>
    </source>
</evidence>
<feature type="compositionally biased region" description="Basic and acidic residues" evidence="6">
    <location>
        <begin position="50"/>
        <end position="69"/>
    </location>
</feature>
<dbReference type="SUPFAM" id="SSF52833">
    <property type="entry name" value="Thioredoxin-like"/>
    <property type="match status" value="1"/>
</dbReference>
<keyword evidence="2" id="KW-0732">Signal</keyword>
<feature type="domain" description="Thioredoxin-like fold" evidence="8">
    <location>
        <begin position="68"/>
        <end position="234"/>
    </location>
</feature>
<proteinExistence type="inferred from homology"/>
<evidence type="ECO:0000259" key="8">
    <source>
        <dbReference type="Pfam" id="PF13462"/>
    </source>
</evidence>
<dbReference type="GO" id="GO:0016853">
    <property type="term" value="F:isomerase activity"/>
    <property type="evidence" value="ECO:0007669"/>
    <property type="project" value="UniProtKB-KW"/>
</dbReference>
<dbReference type="AlphaFoldDB" id="A0A841J1B7"/>
<keyword evidence="7" id="KW-0472">Membrane</keyword>
<evidence type="ECO:0000256" key="5">
    <source>
        <dbReference type="ARBA" id="ARBA00023284"/>
    </source>
</evidence>
<evidence type="ECO:0000256" key="1">
    <source>
        <dbReference type="ARBA" id="ARBA00005791"/>
    </source>
</evidence>
<reference evidence="9 10" key="1">
    <citation type="submission" date="2020-08" db="EMBL/GenBank/DDBJ databases">
        <title>Genomic Encyclopedia of Type Strains, Phase III (KMG-III): the genomes of soil and plant-associated and newly described type strains.</title>
        <authorList>
            <person name="Whitman W."/>
        </authorList>
    </citation>
    <scope>NUCLEOTIDE SEQUENCE [LARGE SCALE GENOMIC DNA]</scope>
    <source>
        <strain evidence="9 10">CECT 8712</strain>
    </source>
</reference>
<dbReference type="EMBL" id="JACHJO010000015">
    <property type="protein sequence ID" value="MBB6122131.1"/>
    <property type="molecule type" value="Genomic_DNA"/>
</dbReference>
<dbReference type="InterPro" id="IPR036249">
    <property type="entry name" value="Thioredoxin-like_sf"/>
</dbReference>
<evidence type="ECO:0000256" key="2">
    <source>
        <dbReference type="ARBA" id="ARBA00022729"/>
    </source>
</evidence>
<keyword evidence="9" id="KW-0413">Isomerase</keyword>
<keyword evidence="4" id="KW-1015">Disulfide bond</keyword>
<name>A0A841J1B7_9ACTN</name>
<dbReference type="Gene3D" id="3.40.30.10">
    <property type="entry name" value="Glutaredoxin"/>
    <property type="match status" value="1"/>
</dbReference>
<gene>
    <name evidence="9" type="ORF">FHS13_004120</name>
</gene>
<dbReference type="PANTHER" id="PTHR13887">
    <property type="entry name" value="GLUTATHIONE S-TRANSFERASE KAPPA"/>
    <property type="match status" value="1"/>
</dbReference>
<sequence length="242" mass="26030">MPDRSGRPIAQVLMLAGAACAMLLLAFLFVRAEQLQNPSGESAGEPARTVSEDMRDAGEELARRQEGDPRAMGEVDAPVVMVVYSDYLCPFCGEWVRGVQPDLVDTYVADGLLRIEWREFPYLGDNSRTLALGAMAAAEQGAFWEYHDLVYNSPEDFTGSDTRLRADLEDVAEGLGLDAARFVRDMEGTAAEEAVEADFVEGQGMGISGTPAFLINGDPVLGAQPLEVFTASVDLALSDAEG</sequence>
<evidence type="ECO:0000256" key="3">
    <source>
        <dbReference type="ARBA" id="ARBA00023002"/>
    </source>
</evidence>
<feature type="transmembrane region" description="Helical" evidence="7">
    <location>
        <begin position="12"/>
        <end position="30"/>
    </location>
</feature>
<dbReference type="GO" id="GO:0016491">
    <property type="term" value="F:oxidoreductase activity"/>
    <property type="evidence" value="ECO:0007669"/>
    <property type="project" value="UniProtKB-KW"/>
</dbReference>
<organism evidence="9 10">
    <name type="scientific">Nocardiopsis algeriensis</name>
    <dbReference type="NCBI Taxonomy" id="1478215"/>
    <lineage>
        <taxon>Bacteria</taxon>
        <taxon>Bacillati</taxon>
        <taxon>Actinomycetota</taxon>
        <taxon>Actinomycetes</taxon>
        <taxon>Streptosporangiales</taxon>
        <taxon>Nocardiopsidaceae</taxon>
        <taxon>Nocardiopsis</taxon>
    </lineage>
</organism>
<evidence type="ECO:0000256" key="4">
    <source>
        <dbReference type="ARBA" id="ARBA00023157"/>
    </source>
</evidence>